<gene>
    <name evidence="2" type="primary">6041922</name>
    <name evidence="1" type="ORF">CpipJ_CPIJ009487</name>
</gene>
<dbReference type="VEuPathDB" id="VectorBase:CQUJHB010161"/>
<reference evidence="2" key="2">
    <citation type="submission" date="2021-02" db="UniProtKB">
        <authorList>
            <consortium name="EnsemblMetazoa"/>
        </authorList>
    </citation>
    <scope>IDENTIFICATION</scope>
    <source>
        <strain evidence="2">JHB</strain>
    </source>
</reference>
<accession>B0WQY0</accession>
<dbReference type="InParanoid" id="B0WQY0"/>
<dbReference type="EMBL" id="DS232047">
    <property type="protein sequence ID" value="EDS33067.1"/>
    <property type="molecule type" value="Genomic_DNA"/>
</dbReference>
<name>B0WQY0_CULQU</name>
<dbReference type="KEGG" id="cqu:CpipJ_CPIJ009487"/>
<proteinExistence type="predicted"/>
<evidence type="ECO:0000313" key="2">
    <source>
        <dbReference type="EnsemblMetazoa" id="CPIJ009487-PA"/>
    </source>
</evidence>
<keyword evidence="3" id="KW-1185">Reference proteome</keyword>
<protein>
    <submittedName>
        <fullName evidence="1 2">Uncharacterized protein</fullName>
    </submittedName>
</protein>
<evidence type="ECO:0000313" key="3">
    <source>
        <dbReference type="Proteomes" id="UP000002320"/>
    </source>
</evidence>
<dbReference type="AlphaFoldDB" id="B0WQY0"/>
<evidence type="ECO:0000313" key="1">
    <source>
        <dbReference type="EMBL" id="EDS33067.1"/>
    </source>
</evidence>
<dbReference type="EnsemblMetazoa" id="CPIJ009487-RA">
    <property type="protein sequence ID" value="CPIJ009487-PA"/>
    <property type="gene ID" value="CPIJ009487"/>
</dbReference>
<dbReference type="eggNOG" id="ENOG502SXFM">
    <property type="taxonomic scope" value="Eukaryota"/>
</dbReference>
<dbReference type="VEuPathDB" id="VectorBase:CPIJ009487"/>
<reference evidence="1" key="1">
    <citation type="submission" date="2007-03" db="EMBL/GenBank/DDBJ databases">
        <title>Annotation of Culex pipiens quinquefasciatus.</title>
        <authorList>
            <consortium name="The Broad Institute Genome Sequencing Platform"/>
            <person name="Atkinson P.W."/>
            <person name="Hemingway J."/>
            <person name="Christensen B.M."/>
            <person name="Higgs S."/>
            <person name="Kodira C."/>
            <person name="Hannick L."/>
            <person name="Megy K."/>
            <person name="O'Leary S."/>
            <person name="Pearson M."/>
            <person name="Haas B.J."/>
            <person name="Mauceli E."/>
            <person name="Wortman J.R."/>
            <person name="Lee N.H."/>
            <person name="Guigo R."/>
            <person name="Stanke M."/>
            <person name="Alvarado L."/>
            <person name="Amedeo P."/>
            <person name="Antoine C.H."/>
            <person name="Arensburger P."/>
            <person name="Bidwell S.L."/>
            <person name="Crawford M."/>
            <person name="Camaro F."/>
            <person name="Devon K."/>
            <person name="Engels R."/>
            <person name="Hammond M."/>
            <person name="Howarth C."/>
            <person name="Koehrsen M."/>
            <person name="Lawson D."/>
            <person name="Montgomery P."/>
            <person name="Nene V."/>
            <person name="Nusbaum C."/>
            <person name="Puiu D."/>
            <person name="Romero-Severson J."/>
            <person name="Severson D.W."/>
            <person name="Shumway M."/>
            <person name="Sisk P."/>
            <person name="Stolte C."/>
            <person name="Zeng Q."/>
            <person name="Eisenstadt E."/>
            <person name="Fraser-Liggett C."/>
            <person name="Strausberg R."/>
            <person name="Galagan J."/>
            <person name="Birren B."/>
            <person name="Collins F.H."/>
        </authorList>
    </citation>
    <scope>NUCLEOTIDE SEQUENCE [LARGE SCALE GENOMIC DNA]</scope>
    <source>
        <strain evidence="1">JHB</strain>
    </source>
</reference>
<sequence length="522" mass="58370">MTVPLFMFNLPNTNPTLTHPEIHEVKTTLLDRLVKRISGALQNKPLDYATRISCSTSHIMRLPSTSSAGLWLRILAAASCLLLSPHPVRTEPITAASVISVLHLGKEVVSSILETWDLVEEVGDVHLPFKRNKDEKILQKMQELSQQIAASEHQILNTVELSVGNLLKQLAIDGKLEHNLQELADLMNRISNREHLMQSYVNSDERLEQLTLESFASSTVAQDVNSVPELLARIELLVAGSRDLPFRKPGSLELMLHATEVSLARSTLMNLFNRSLTALLSRTTSLCQLKRVHSHRWNQFSRCKQLLGFIPRVTAVLEERVFACRRRRRQPGVQALLPEQTQCIRSALDSDIGLGKPYMCARGLVDGYSFLVTTPHPSVITYLEQQQSHCIIHDNPKVTLADHFAAAVPEVAALRLCIGRCKRRLAHYLSPCAGAPSEQKQKQRTLLQPLAPATVVEQQTTRRGRRITRPAQITSVSFTSQRRRARIMEFGNTGVVRQTGGDVNAVLEFIGRSSCTQLALHF</sequence>
<dbReference type="OrthoDB" id="6366357at2759"/>
<dbReference type="Proteomes" id="UP000002320">
    <property type="component" value="Unassembled WGS sequence"/>
</dbReference>
<organism>
    <name type="scientific">Culex quinquefasciatus</name>
    <name type="common">Southern house mosquito</name>
    <name type="synonym">Culex pungens</name>
    <dbReference type="NCBI Taxonomy" id="7176"/>
    <lineage>
        <taxon>Eukaryota</taxon>
        <taxon>Metazoa</taxon>
        <taxon>Ecdysozoa</taxon>
        <taxon>Arthropoda</taxon>
        <taxon>Hexapoda</taxon>
        <taxon>Insecta</taxon>
        <taxon>Pterygota</taxon>
        <taxon>Neoptera</taxon>
        <taxon>Endopterygota</taxon>
        <taxon>Diptera</taxon>
        <taxon>Nematocera</taxon>
        <taxon>Culicoidea</taxon>
        <taxon>Culicidae</taxon>
        <taxon>Culicinae</taxon>
        <taxon>Culicini</taxon>
        <taxon>Culex</taxon>
        <taxon>Culex</taxon>
    </lineage>
</organism>
<dbReference type="HOGENOM" id="CLU_522016_0_0_1"/>